<evidence type="ECO:0000313" key="8">
    <source>
        <dbReference type="EMBL" id="MET7000586.1"/>
    </source>
</evidence>
<feature type="DNA-binding region" description="OmpR/PhoB-type" evidence="5">
    <location>
        <begin position="129"/>
        <end position="228"/>
    </location>
</feature>
<dbReference type="SMART" id="SM00448">
    <property type="entry name" value="REC"/>
    <property type="match status" value="1"/>
</dbReference>
<dbReference type="InterPro" id="IPR001789">
    <property type="entry name" value="Sig_transdc_resp-reg_receiver"/>
</dbReference>
<gene>
    <name evidence="8" type="ORF">ABR189_24555</name>
</gene>
<dbReference type="SMART" id="SM00862">
    <property type="entry name" value="Trans_reg_C"/>
    <property type="match status" value="1"/>
</dbReference>
<dbReference type="CDD" id="cd17574">
    <property type="entry name" value="REC_OmpR"/>
    <property type="match status" value="1"/>
</dbReference>
<dbReference type="PROSITE" id="PS51755">
    <property type="entry name" value="OMPR_PHOB"/>
    <property type="match status" value="1"/>
</dbReference>
<dbReference type="InterPro" id="IPR036388">
    <property type="entry name" value="WH-like_DNA-bd_sf"/>
</dbReference>
<evidence type="ECO:0000259" key="7">
    <source>
        <dbReference type="PROSITE" id="PS51755"/>
    </source>
</evidence>
<dbReference type="InterPro" id="IPR039420">
    <property type="entry name" value="WalR-like"/>
</dbReference>
<dbReference type="PANTHER" id="PTHR48111:SF40">
    <property type="entry name" value="PHOSPHATE REGULON TRANSCRIPTIONAL REGULATORY PROTEIN PHOB"/>
    <property type="match status" value="1"/>
</dbReference>
<dbReference type="Pfam" id="PF00072">
    <property type="entry name" value="Response_reg"/>
    <property type="match status" value="1"/>
</dbReference>
<keyword evidence="1 4" id="KW-0597">Phosphoprotein</keyword>
<dbReference type="InterPro" id="IPR016032">
    <property type="entry name" value="Sig_transdc_resp-reg_C-effctor"/>
</dbReference>
<feature type="domain" description="OmpR/PhoB-type" evidence="7">
    <location>
        <begin position="129"/>
        <end position="228"/>
    </location>
</feature>
<dbReference type="Pfam" id="PF00486">
    <property type="entry name" value="Trans_reg_C"/>
    <property type="match status" value="1"/>
</dbReference>
<evidence type="ECO:0000259" key="6">
    <source>
        <dbReference type="PROSITE" id="PS50110"/>
    </source>
</evidence>
<dbReference type="PANTHER" id="PTHR48111">
    <property type="entry name" value="REGULATOR OF RPOS"/>
    <property type="match status" value="1"/>
</dbReference>
<keyword evidence="9" id="KW-1185">Reference proteome</keyword>
<comment type="caution">
    <text evidence="8">The sequence shown here is derived from an EMBL/GenBank/DDBJ whole genome shotgun (WGS) entry which is preliminary data.</text>
</comment>
<dbReference type="Gene3D" id="1.10.10.10">
    <property type="entry name" value="Winged helix-like DNA-binding domain superfamily/Winged helix DNA-binding domain"/>
    <property type="match status" value="1"/>
</dbReference>
<feature type="domain" description="Response regulatory" evidence="6">
    <location>
        <begin position="4"/>
        <end position="118"/>
    </location>
</feature>
<name>A0ABV2TC47_9BACT</name>
<dbReference type="RefSeq" id="WP_354663140.1">
    <property type="nucleotide sequence ID" value="NZ_JBEXAC010000002.1"/>
</dbReference>
<dbReference type="SUPFAM" id="SSF52172">
    <property type="entry name" value="CheY-like"/>
    <property type="match status" value="1"/>
</dbReference>
<dbReference type="SUPFAM" id="SSF46894">
    <property type="entry name" value="C-terminal effector domain of the bipartite response regulators"/>
    <property type="match status" value="1"/>
</dbReference>
<dbReference type="EMBL" id="JBEXAC010000002">
    <property type="protein sequence ID" value="MET7000586.1"/>
    <property type="molecule type" value="Genomic_DNA"/>
</dbReference>
<protein>
    <submittedName>
        <fullName evidence="8">Response regulator transcription factor</fullName>
    </submittedName>
</protein>
<dbReference type="Proteomes" id="UP001549749">
    <property type="component" value="Unassembled WGS sequence"/>
</dbReference>
<keyword evidence="3 5" id="KW-0238">DNA-binding</keyword>
<dbReference type="PROSITE" id="PS50110">
    <property type="entry name" value="RESPONSE_REGULATORY"/>
    <property type="match status" value="1"/>
</dbReference>
<dbReference type="Gene3D" id="6.10.250.690">
    <property type="match status" value="1"/>
</dbReference>
<evidence type="ECO:0000256" key="5">
    <source>
        <dbReference type="PROSITE-ProRule" id="PRU01091"/>
    </source>
</evidence>
<organism evidence="8 9">
    <name type="scientific">Chitinophaga defluvii</name>
    <dbReference type="NCBI Taxonomy" id="3163343"/>
    <lineage>
        <taxon>Bacteria</taxon>
        <taxon>Pseudomonadati</taxon>
        <taxon>Bacteroidota</taxon>
        <taxon>Chitinophagia</taxon>
        <taxon>Chitinophagales</taxon>
        <taxon>Chitinophagaceae</taxon>
        <taxon>Chitinophaga</taxon>
    </lineage>
</organism>
<feature type="modified residue" description="4-aspartylphosphate" evidence="4">
    <location>
        <position position="53"/>
    </location>
</feature>
<dbReference type="InterPro" id="IPR001867">
    <property type="entry name" value="OmpR/PhoB-type_DNA-bd"/>
</dbReference>
<sequence>MKAGILLVEDDQFFARVVKRHLERAGHEVTHCQDGEEGWETFQDHPFDLCLLDIIMPKKDGFNLAKEIRAQDENMPIIFTSSRYLEQDRIHGFEIGCDDYMIKPFNLEELLMRVEVFLKRSRLLQSDRRLSYNMGSLTFDFSELKILHNASNTCIQLPPKEAALLRFLCENSNKKLKREYVLMHVWGSDDFFAGRSMDVYLTRLRKHFSLDPTIRLETFHGKGFMFIINDNCCEAASA</sequence>
<evidence type="ECO:0000256" key="2">
    <source>
        <dbReference type="ARBA" id="ARBA00023012"/>
    </source>
</evidence>
<dbReference type="CDD" id="cd00383">
    <property type="entry name" value="trans_reg_C"/>
    <property type="match status" value="1"/>
</dbReference>
<evidence type="ECO:0000256" key="4">
    <source>
        <dbReference type="PROSITE-ProRule" id="PRU00169"/>
    </source>
</evidence>
<evidence type="ECO:0000256" key="1">
    <source>
        <dbReference type="ARBA" id="ARBA00022553"/>
    </source>
</evidence>
<dbReference type="Gene3D" id="3.40.50.2300">
    <property type="match status" value="1"/>
</dbReference>
<evidence type="ECO:0000313" key="9">
    <source>
        <dbReference type="Proteomes" id="UP001549749"/>
    </source>
</evidence>
<dbReference type="InterPro" id="IPR011006">
    <property type="entry name" value="CheY-like_superfamily"/>
</dbReference>
<keyword evidence="2" id="KW-0902">Two-component regulatory system</keyword>
<accession>A0ABV2TC47</accession>
<proteinExistence type="predicted"/>
<evidence type="ECO:0000256" key="3">
    <source>
        <dbReference type="ARBA" id="ARBA00023125"/>
    </source>
</evidence>
<reference evidence="8 9" key="1">
    <citation type="submission" date="2024-06" db="EMBL/GenBank/DDBJ databases">
        <title>Chitinophaga defluvii sp. nov., isolated from municipal sewage.</title>
        <authorList>
            <person name="Zhang L."/>
        </authorList>
    </citation>
    <scope>NUCLEOTIDE SEQUENCE [LARGE SCALE GENOMIC DNA]</scope>
    <source>
        <strain evidence="8 9">H8</strain>
    </source>
</reference>